<gene>
    <name evidence="2" type="ORF">MNBD_NITROSPINAE04-2773</name>
</gene>
<name>A0A3B1D8P0_9ZZZZ</name>
<dbReference type="GO" id="GO:0016209">
    <property type="term" value="F:antioxidant activity"/>
    <property type="evidence" value="ECO:0007669"/>
    <property type="project" value="InterPro"/>
</dbReference>
<dbReference type="AlphaFoldDB" id="A0A3B1D8P0"/>
<dbReference type="InterPro" id="IPR000866">
    <property type="entry name" value="AhpC/TSA"/>
</dbReference>
<organism evidence="2">
    <name type="scientific">hydrothermal vent metagenome</name>
    <dbReference type="NCBI Taxonomy" id="652676"/>
    <lineage>
        <taxon>unclassified sequences</taxon>
        <taxon>metagenomes</taxon>
        <taxon>ecological metagenomes</taxon>
    </lineage>
</organism>
<dbReference type="GO" id="GO:0016491">
    <property type="term" value="F:oxidoreductase activity"/>
    <property type="evidence" value="ECO:0007669"/>
    <property type="project" value="InterPro"/>
</dbReference>
<feature type="non-terminal residue" evidence="2">
    <location>
        <position position="1"/>
    </location>
</feature>
<dbReference type="InterPro" id="IPR036249">
    <property type="entry name" value="Thioredoxin-like_sf"/>
</dbReference>
<protein>
    <recommendedName>
        <fullName evidence="1">Alkyl hydroperoxide reductase subunit C/ Thiol specific antioxidant domain-containing protein</fullName>
    </recommendedName>
</protein>
<feature type="domain" description="Alkyl hydroperoxide reductase subunit C/ Thiol specific antioxidant" evidence="1">
    <location>
        <begin position="3"/>
        <end position="69"/>
    </location>
</feature>
<evidence type="ECO:0000259" key="1">
    <source>
        <dbReference type="Pfam" id="PF00578"/>
    </source>
</evidence>
<dbReference type="EMBL" id="UOGA01000288">
    <property type="protein sequence ID" value="VAX25037.1"/>
    <property type="molecule type" value="Genomic_DNA"/>
</dbReference>
<proteinExistence type="predicted"/>
<reference evidence="2" key="1">
    <citation type="submission" date="2018-06" db="EMBL/GenBank/DDBJ databases">
        <authorList>
            <person name="Zhirakovskaya E."/>
        </authorList>
    </citation>
    <scope>NUCLEOTIDE SEQUENCE</scope>
</reference>
<evidence type="ECO:0000313" key="2">
    <source>
        <dbReference type="EMBL" id="VAX25037.1"/>
    </source>
</evidence>
<dbReference type="Gene3D" id="3.40.30.10">
    <property type="entry name" value="Glutaredoxin"/>
    <property type="match status" value="1"/>
</dbReference>
<sequence>RELNLTFDLLSDHGNKVAHEYGLVFAVREAQRKVDAMMGIDLPKANGDHSFELPIPATYIIDHDRIIRHSFLDTDFTKRMDPVSIIDQIMQVVS</sequence>
<accession>A0A3B1D8P0</accession>
<dbReference type="Pfam" id="PF00578">
    <property type="entry name" value="AhpC-TSA"/>
    <property type="match status" value="1"/>
</dbReference>
<dbReference type="SUPFAM" id="SSF52833">
    <property type="entry name" value="Thioredoxin-like"/>
    <property type="match status" value="1"/>
</dbReference>